<dbReference type="EC" id="3.5.1.107" evidence="3"/>
<accession>A0AAW8ELM1</accession>
<dbReference type="SUPFAM" id="SSF52499">
    <property type="entry name" value="Isochorismatase-like hydrolases"/>
    <property type="match status" value="1"/>
</dbReference>
<dbReference type="InterPro" id="IPR036380">
    <property type="entry name" value="Isochorismatase-like_sf"/>
</dbReference>
<evidence type="ECO:0000259" key="2">
    <source>
        <dbReference type="Pfam" id="PF00857"/>
    </source>
</evidence>
<dbReference type="PANTHER" id="PTHR43540">
    <property type="entry name" value="PEROXYUREIDOACRYLATE/UREIDOACRYLATE AMIDOHYDROLASE-RELATED"/>
    <property type="match status" value="1"/>
</dbReference>
<sequence>MSPDQDIYQKQGFGNTVAPKSPYGLLIIDFVNGFADPLTFGGGNIDPAIECTRGLLAAARLRKWPVAHTRVVYQDDGADANIFALKVPTILALREDAPESQIVPQLQPIGGELVLRKTNPSAFFGTSLAAWLSQRGVQTLLIAGCTTSGCVRASVVDAMCHGFRPLVVTDCVGDRSLQAHEANLFDMNQKYATLMARDVALEATTRAENGASV</sequence>
<dbReference type="InterPro" id="IPR050272">
    <property type="entry name" value="Isochorismatase-like_hydrls"/>
</dbReference>
<feature type="domain" description="Isochorismatase-like" evidence="2">
    <location>
        <begin position="25"/>
        <end position="196"/>
    </location>
</feature>
<dbReference type="Proteomes" id="UP001224845">
    <property type="component" value="Unassembled WGS sequence"/>
</dbReference>
<keyword evidence="1 3" id="KW-0378">Hydrolase</keyword>
<dbReference type="Gene3D" id="3.40.50.850">
    <property type="entry name" value="Isochorismatase-like"/>
    <property type="match status" value="1"/>
</dbReference>
<proteinExistence type="predicted"/>
<comment type="caution">
    <text evidence="3">The sequence shown here is derived from an EMBL/GenBank/DDBJ whole genome shotgun (WGS) entry which is preliminary data.</text>
</comment>
<dbReference type="RefSeq" id="WP_307595951.1">
    <property type="nucleotide sequence ID" value="NZ_CAXUQE020000001.1"/>
</dbReference>
<organism evidence="3 4">
    <name type="scientific">Variovorax paradoxus</name>
    <dbReference type="NCBI Taxonomy" id="34073"/>
    <lineage>
        <taxon>Bacteria</taxon>
        <taxon>Pseudomonadati</taxon>
        <taxon>Pseudomonadota</taxon>
        <taxon>Betaproteobacteria</taxon>
        <taxon>Burkholderiales</taxon>
        <taxon>Comamonadaceae</taxon>
        <taxon>Variovorax</taxon>
    </lineage>
</organism>
<name>A0AAW8ELM1_VARPD</name>
<dbReference type="AlphaFoldDB" id="A0AAW8ELM1"/>
<dbReference type="EMBL" id="JAUSRV010000013">
    <property type="protein sequence ID" value="MDP9973718.1"/>
    <property type="molecule type" value="Genomic_DNA"/>
</dbReference>
<dbReference type="PANTHER" id="PTHR43540:SF1">
    <property type="entry name" value="ISOCHORISMATASE HYDROLASE"/>
    <property type="match status" value="1"/>
</dbReference>
<evidence type="ECO:0000313" key="4">
    <source>
        <dbReference type="Proteomes" id="UP001224845"/>
    </source>
</evidence>
<protein>
    <submittedName>
        <fullName evidence="3">Maleamate amidohydrolase</fullName>
        <ecNumber evidence="3">3.5.1.107</ecNumber>
    </submittedName>
</protein>
<dbReference type="Pfam" id="PF00857">
    <property type="entry name" value="Isochorismatase"/>
    <property type="match status" value="1"/>
</dbReference>
<evidence type="ECO:0000256" key="1">
    <source>
        <dbReference type="ARBA" id="ARBA00022801"/>
    </source>
</evidence>
<dbReference type="InterPro" id="IPR000868">
    <property type="entry name" value="Isochorismatase-like_dom"/>
</dbReference>
<dbReference type="GO" id="GO:0016787">
    <property type="term" value="F:hydrolase activity"/>
    <property type="evidence" value="ECO:0007669"/>
    <property type="project" value="UniProtKB-KW"/>
</dbReference>
<gene>
    <name evidence="3" type="ORF">J2W39_004977</name>
</gene>
<evidence type="ECO:0000313" key="3">
    <source>
        <dbReference type="EMBL" id="MDP9973718.1"/>
    </source>
</evidence>
<reference evidence="3" key="1">
    <citation type="submission" date="2023-07" db="EMBL/GenBank/DDBJ databases">
        <title>Sorghum-associated microbial communities from plants grown in Nebraska, USA.</title>
        <authorList>
            <person name="Schachtman D."/>
        </authorList>
    </citation>
    <scope>NUCLEOTIDE SEQUENCE</scope>
    <source>
        <strain evidence="3">DS3315</strain>
    </source>
</reference>